<evidence type="ECO:0000256" key="1">
    <source>
        <dbReference type="ARBA" id="ARBA00004442"/>
    </source>
</evidence>
<evidence type="ECO:0000256" key="5">
    <source>
        <dbReference type="ARBA" id="ARBA00022692"/>
    </source>
</evidence>
<evidence type="ECO:0000256" key="6">
    <source>
        <dbReference type="ARBA" id="ARBA00022729"/>
    </source>
</evidence>
<evidence type="ECO:0000256" key="2">
    <source>
        <dbReference type="ARBA" id="ARBA00010248"/>
    </source>
</evidence>
<name>A0ABU8ERX7_9GAMM</name>
<evidence type="ECO:0000259" key="12">
    <source>
        <dbReference type="Pfam" id="PF17243"/>
    </source>
</evidence>
<dbReference type="InterPro" id="IPR000184">
    <property type="entry name" value="Bac_surfAg_D15"/>
</dbReference>
<proteinExistence type="inferred from homology"/>
<evidence type="ECO:0000256" key="8">
    <source>
        <dbReference type="ARBA" id="ARBA00023237"/>
    </source>
</evidence>
<comment type="similarity">
    <text evidence="2">Belongs to the TamA family.</text>
</comment>
<dbReference type="Pfam" id="PF17243">
    <property type="entry name" value="POTRA_TamA_1"/>
    <property type="match status" value="1"/>
</dbReference>
<evidence type="ECO:0000313" key="13">
    <source>
        <dbReference type="EMBL" id="MEI4549719.1"/>
    </source>
</evidence>
<feature type="domain" description="TamA POTRA" evidence="12">
    <location>
        <begin position="15"/>
        <end position="84"/>
    </location>
</feature>
<evidence type="ECO:0000256" key="4">
    <source>
        <dbReference type="ARBA" id="ARBA00022452"/>
    </source>
</evidence>
<accession>A0ABU8ERX7</accession>
<dbReference type="PANTHER" id="PTHR12815">
    <property type="entry name" value="SORTING AND ASSEMBLY MACHINERY SAMM50 PROTEIN FAMILY MEMBER"/>
    <property type="match status" value="1"/>
</dbReference>
<dbReference type="InterPro" id="IPR039910">
    <property type="entry name" value="D15-like"/>
</dbReference>
<protein>
    <recommendedName>
        <fullName evidence="3">Translocation and assembly module subunit TamA</fullName>
    </recommendedName>
    <alternativeName>
        <fullName evidence="9">Autotransporter assembly factor TamA</fullName>
    </alternativeName>
</protein>
<dbReference type="Gene3D" id="3.10.20.310">
    <property type="entry name" value="membrane protein fhac"/>
    <property type="match status" value="3"/>
</dbReference>
<keyword evidence="8" id="KW-0998">Cell outer membrane</keyword>
<evidence type="ECO:0000313" key="14">
    <source>
        <dbReference type="Proteomes" id="UP001382455"/>
    </source>
</evidence>
<dbReference type="Gene3D" id="2.40.160.50">
    <property type="entry name" value="membrane protein fhac: a member of the omp85/tpsb transporter family"/>
    <property type="match status" value="1"/>
</dbReference>
<keyword evidence="4" id="KW-1134">Transmembrane beta strand</keyword>
<evidence type="ECO:0000256" key="9">
    <source>
        <dbReference type="ARBA" id="ARBA00033063"/>
    </source>
</evidence>
<dbReference type="EMBL" id="JBAWKS010000001">
    <property type="protein sequence ID" value="MEI4549719.1"/>
    <property type="molecule type" value="Genomic_DNA"/>
</dbReference>
<dbReference type="PANTHER" id="PTHR12815:SF47">
    <property type="entry name" value="TRANSLOCATION AND ASSEMBLY MODULE SUBUNIT TAMA"/>
    <property type="match status" value="1"/>
</dbReference>
<gene>
    <name evidence="13" type="ORF">WAE96_08415</name>
</gene>
<dbReference type="Proteomes" id="UP001382455">
    <property type="component" value="Unassembled WGS sequence"/>
</dbReference>
<keyword evidence="7" id="KW-0472">Membrane</keyword>
<evidence type="ECO:0000259" key="11">
    <source>
        <dbReference type="Pfam" id="PF01103"/>
    </source>
</evidence>
<keyword evidence="5" id="KW-0812">Transmembrane</keyword>
<keyword evidence="6" id="KW-0732">Signal</keyword>
<evidence type="ECO:0000256" key="3">
    <source>
        <dbReference type="ARBA" id="ARBA00015419"/>
    </source>
</evidence>
<keyword evidence="14" id="KW-1185">Reference proteome</keyword>
<organism evidence="13 14">
    <name type="scientific">Pseudoalteromonas spongiae</name>
    <dbReference type="NCBI Taxonomy" id="298657"/>
    <lineage>
        <taxon>Bacteria</taxon>
        <taxon>Pseudomonadati</taxon>
        <taxon>Pseudomonadota</taxon>
        <taxon>Gammaproteobacteria</taxon>
        <taxon>Alteromonadales</taxon>
        <taxon>Pseudoalteromonadaceae</taxon>
        <taxon>Pseudoalteromonas</taxon>
    </lineage>
</organism>
<dbReference type="InterPro" id="IPR035243">
    <property type="entry name" value="TamA_POTRA_Dom_1"/>
</dbReference>
<evidence type="ECO:0000256" key="7">
    <source>
        <dbReference type="ARBA" id="ARBA00023136"/>
    </source>
</evidence>
<comment type="subcellular location">
    <subcellularLocation>
        <location evidence="1">Cell outer membrane</location>
    </subcellularLocation>
</comment>
<comment type="subunit">
    <text evidence="10">Interacts with TamB to form the translocation and assembly module (TAM).</text>
</comment>
<dbReference type="RefSeq" id="WP_336435173.1">
    <property type="nucleotide sequence ID" value="NZ_JBAWKS010000001.1"/>
</dbReference>
<feature type="domain" description="Bacterial surface antigen (D15)" evidence="11">
    <location>
        <begin position="253"/>
        <end position="554"/>
    </location>
</feature>
<evidence type="ECO:0000256" key="10">
    <source>
        <dbReference type="ARBA" id="ARBA00093548"/>
    </source>
</evidence>
<comment type="caution">
    <text evidence="13">The sequence shown here is derived from an EMBL/GenBank/DDBJ whole genome shotgun (WGS) entry which is preliminary data.</text>
</comment>
<reference evidence="13 14" key="1">
    <citation type="submission" date="2023-12" db="EMBL/GenBank/DDBJ databases">
        <title>Friends and Foes: Symbiotic and Algicidal bacterial influence on Karenia brevis blooms.</title>
        <authorList>
            <person name="Fei C."/>
            <person name="Mohamed A.R."/>
            <person name="Booker A."/>
            <person name="Arshad M."/>
            <person name="Klass S."/>
            <person name="Ahn S."/>
            <person name="Gilbert P.M."/>
            <person name="Heil C.A."/>
            <person name="Martinez J.M."/>
            <person name="Amin S.A."/>
        </authorList>
    </citation>
    <scope>NUCLEOTIDE SEQUENCE [LARGE SCALE GENOMIC DNA]</scope>
    <source>
        <strain evidence="13 14">CE15</strain>
    </source>
</reference>
<sequence>MFSCSVLASPIVSSITVKTDNDGLKRNVELYLNELKQQSFSPSIIKKAKTLTQNALKPFGYYLPTIDVKAQDDGGQVRLVVNVDAKTVTQISQLDIQIFGDAAKQKEINEQIKKLNLAVGQALNHSAYEKAKSQISSVLFEYGYFDTKWLKHAIEVRRGTYSAVIRLHVDSGIRYKFGPVVLDKEIKAYELVHRLNPMVVGNPYDNNTVTDFNIQLSNMPYFKSVRVYPDIINRENGEISVIVQLLHKPENSFEVGGGVSTDDNGLKLRFKWTKPWISENGHYLETNIEASQVDPQARISYTIPVNDPNNDVWRFGAGYIYDDNKLSRKATVQAQRQWLTDSNWIRTAFLKYEIENYEIDSTHYHSNMVLPGISYARKRTLGGTTPYWGEQLLISTEFASESLASDTDLVKVQLLGQRLTTFAERHMLFGRINIGAIITDDINDVPISMRFFAGGDKSIRGYRYESVAPKINDQVVGGQYLATTSAEYNYRFLPNWRAALFIDAGTATNDFEDKIQVGTGLGLRWLTPIGPVRIDYAFAVTDDTRTGRFSITIGPEI</sequence>
<dbReference type="Pfam" id="PF01103">
    <property type="entry name" value="Omp85"/>
    <property type="match status" value="1"/>
</dbReference>